<dbReference type="Pfam" id="PF26057">
    <property type="entry name" value="DUF8018"/>
    <property type="match status" value="1"/>
</dbReference>
<dbReference type="PANTHER" id="PTHR35289:SF1">
    <property type="entry name" value="ATP SYNTHASE 9 MITOCHONDRIAL-RELATED"/>
    <property type="match status" value="1"/>
</dbReference>
<dbReference type="PANTHER" id="PTHR35289">
    <property type="entry name" value="TRANSMEMBRANE PROTEIN"/>
    <property type="match status" value="1"/>
</dbReference>
<dbReference type="InterPro" id="IPR052694">
    <property type="entry name" value="Mt_uS3-like"/>
</dbReference>
<proteinExistence type="predicted"/>
<evidence type="ECO:0000313" key="3">
    <source>
        <dbReference type="Proteomes" id="UP001293254"/>
    </source>
</evidence>
<evidence type="ECO:0000313" key="2">
    <source>
        <dbReference type="EMBL" id="KAK4428338.1"/>
    </source>
</evidence>
<feature type="domain" description="DUF8018" evidence="1">
    <location>
        <begin position="17"/>
        <end position="59"/>
    </location>
</feature>
<gene>
    <name evidence="2" type="ORF">Salat_1133400</name>
</gene>
<protein>
    <submittedName>
        <fullName evidence="2">Mitochondrial protein</fullName>
    </submittedName>
</protein>
<accession>A0AAE1YEW5</accession>
<feature type="non-terminal residue" evidence="2">
    <location>
        <position position="1"/>
    </location>
</feature>
<keyword evidence="3" id="KW-1185">Reference proteome</keyword>
<dbReference type="AlphaFoldDB" id="A0AAE1YEW5"/>
<sequence length="217" mass="24884">SLPSLSKAGNPGFAPPSSFEQIERARIDAQDRFEVKVEIIRQMAPLDPDGDWERRGARASQLHRPLTLSLIIRIGIHSRLKQMNPWIIFRPTFLGALSVLSVASSIPEAKRVVITDLKEIFPFRNILMISAVPKNPIKGQRSQSEAKAKVFQIQINPIQFQNSFDRRTLVNVGEGDFPSAQVNPLNIRERVGFWRPQRRRITQRMIRTWKVRSREGK</sequence>
<reference evidence="2" key="2">
    <citation type="journal article" date="2024" name="Plant">
        <title>Genomic evolution and insights into agronomic trait innovations of Sesamum species.</title>
        <authorList>
            <person name="Miao H."/>
            <person name="Wang L."/>
            <person name="Qu L."/>
            <person name="Liu H."/>
            <person name="Sun Y."/>
            <person name="Le M."/>
            <person name="Wang Q."/>
            <person name="Wei S."/>
            <person name="Zheng Y."/>
            <person name="Lin W."/>
            <person name="Duan Y."/>
            <person name="Cao H."/>
            <person name="Xiong S."/>
            <person name="Wang X."/>
            <person name="Wei L."/>
            <person name="Li C."/>
            <person name="Ma Q."/>
            <person name="Ju M."/>
            <person name="Zhao R."/>
            <person name="Li G."/>
            <person name="Mu C."/>
            <person name="Tian Q."/>
            <person name="Mei H."/>
            <person name="Zhang T."/>
            <person name="Gao T."/>
            <person name="Zhang H."/>
        </authorList>
    </citation>
    <scope>NUCLEOTIDE SEQUENCE</scope>
    <source>
        <strain evidence="2">3651</strain>
    </source>
</reference>
<dbReference type="InterPro" id="IPR058331">
    <property type="entry name" value="DUF8018"/>
</dbReference>
<dbReference type="EMBL" id="JACGWO010000004">
    <property type="protein sequence ID" value="KAK4428338.1"/>
    <property type="molecule type" value="Genomic_DNA"/>
</dbReference>
<dbReference type="Proteomes" id="UP001293254">
    <property type="component" value="Unassembled WGS sequence"/>
</dbReference>
<name>A0AAE1YEW5_9LAMI</name>
<comment type="caution">
    <text evidence="2">The sequence shown here is derived from an EMBL/GenBank/DDBJ whole genome shotgun (WGS) entry which is preliminary data.</text>
</comment>
<evidence type="ECO:0000259" key="1">
    <source>
        <dbReference type="Pfam" id="PF26057"/>
    </source>
</evidence>
<organism evidence="2 3">
    <name type="scientific">Sesamum alatum</name>
    <dbReference type="NCBI Taxonomy" id="300844"/>
    <lineage>
        <taxon>Eukaryota</taxon>
        <taxon>Viridiplantae</taxon>
        <taxon>Streptophyta</taxon>
        <taxon>Embryophyta</taxon>
        <taxon>Tracheophyta</taxon>
        <taxon>Spermatophyta</taxon>
        <taxon>Magnoliopsida</taxon>
        <taxon>eudicotyledons</taxon>
        <taxon>Gunneridae</taxon>
        <taxon>Pentapetalae</taxon>
        <taxon>asterids</taxon>
        <taxon>lamiids</taxon>
        <taxon>Lamiales</taxon>
        <taxon>Pedaliaceae</taxon>
        <taxon>Sesamum</taxon>
    </lineage>
</organism>
<reference evidence="2" key="1">
    <citation type="submission" date="2020-06" db="EMBL/GenBank/DDBJ databases">
        <authorList>
            <person name="Li T."/>
            <person name="Hu X."/>
            <person name="Zhang T."/>
            <person name="Song X."/>
            <person name="Zhang H."/>
            <person name="Dai N."/>
            <person name="Sheng W."/>
            <person name="Hou X."/>
            <person name="Wei L."/>
        </authorList>
    </citation>
    <scope>NUCLEOTIDE SEQUENCE</scope>
    <source>
        <strain evidence="2">3651</strain>
        <tissue evidence="2">Leaf</tissue>
    </source>
</reference>